<evidence type="ECO:0000313" key="2">
    <source>
        <dbReference type="Proteomes" id="UP001367513"/>
    </source>
</evidence>
<protein>
    <recommendedName>
        <fullName evidence="3">PIN domain-containing protein</fullName>
    </recommendedName>
</protein>
<comment type="caution">
    <text evidence="1">The sequence shown here is derived from an EMBL/GenBank/DDBJ whole genome shotgun (WGS) entry which is preliminary data.</text>
</comment>
<evidence type="ECO:0008006" key="3">
    <source>
        <dbReference type="Google" id="ProtNLM"/>
    </source>
</evidence>
<gene>
    <name evidence="1" type="ORF">WG925_27550</name>
</gene>
<sequence>MSGKVLDASALDAYANGHLGMATWYALAWELGLTFVVPRFARDEALCLRPGLVAEVDLLLAAPYVVLTDSPAEAARLLDETSAASVYDPLAASVAALCRERGWPALSTDPERLRRVDPSLEVDLL</sequence>
<reference evidence="1 2" key="1">
    <citation type="submission" date="2024-03" db="EMBL/GenBank/DDBJ databases">
        <title>Draft genome sequence of Pseudonocardia carboxydivorans JCM 14827.</title>
        <authorList>
            <person name="Duangmal K."/>
        </authorList>
    </citation>
    <scope>NUCLEOTIDE SEQUENCE [LARGE SCALE GENOMIC DNA]</scope>
    <source>
        <strain evidence="1 2">JCM 14827</strain>
    </source>
</reference>
<accession>A0ABU9AM77</accession>
<dbReference type="EMBL" id="JBBPIX010000032">
    <property type="protein sequence ID" value="MEK6467509.1"/>
    <property type="molecule type" value="Genomic_DNA"/>
</dbReference>
<organism evidence="1 2">
    <name type="scientific">Pseudonocardia alni subsp. carboxydivorans</name>
    <dbReference type="NCBI Taxonomy" id="415010"/>
    <lineage>
        <taxon>Bacteria</taxon>
        <taxon>Bacillati</taxon>
        <taxon>Actinomycetota</taxon>
        <taxon>Actinomycetes</taxon>
        <taxon>Pseudonocardiales</taxon>
        <taxon>Pseudonocardiaceae</taxon>
        <taxon>Pseudonocardia</taxon>
    </lineage>
</organism>
<proteinExistence type="predicted"/>
<name>A0ABU9AM77_PSEA5</name>
<dbReference type="Proteomes" id="UP001367513">
    <property type="component" value="Unassembled WGS sequence"/>
</dbReference>
<evidence type="ECO:0000313" key="1">
    <source>
        <dbReference type="EMBL" id="MEK6467509.1"/>
    </source>
</evidence>
<keyword evidence="2" id="KW-1185">Reference proteome</keyword>
<dbReference type="RefSeq" id="WP_161152561.1">
    <property type="nucleotide sequence ID" value="NZ_BAAAOD010000122.1"/>
</dbReference>